<feature type="domain" description="Spore germination protein N-terminal" evidence="10">
    <location>
        <begin position="24"/>
        <end position="198"/>
    </location>
</feature>
<keyword evidence="7" id="KW-0449">Lipoprotein</keyword>
<dbReference type="RefSeq" id="WP_122921297.1">
    <property type="nucleotide sequence ID" value="NZ_RHHQ01000027.1"/>
</dbReference>
<feature type="chain" id="PRO_5038750009" evidence="8">
    <location>
        <begin position="21"/>
        <end position="379"/>
    </location>
</feature>
<evidence type="ECO:0000256" key="2">
    <source>
        <dbReference type="ARBA" id="ARBA00007886"/>
    </source>
</evidence>
<dbReference type="OrthoDB" id="2370124at2"/>
<dbReference type="PANTHER" id="PTHR35789">
    <property type="entry name" value="SPORE GERMINATION PROTEIN B3"/>
    <property type="match status" value="1"/>
</dbReference>
<evidence type="ECO:0000256" key="7">
    <source>
        <dbReference type="ARBA" id="ARBA00023288"/>
    </source>
</evidence>
<evidence type="ECO:0000256" key="6">
    <source>
        <dbReference type="ARBA" id="ARBA00023139"/>
    </source>
</evidence>
<evidence type="ECO:0000256" key="4">
    <source>
        <dbReference type="ARBA" id="ARBA00022729"/>
    </source>
</evidence>
<dbReference type="InterPro" id="IPR057336">
    <property type="entry name" value="GerAC_N"/>
</dbReference>
<dbReference type="GO" id="GO:0016020">
    <property type="term" value="C:membrane"/>
    <property type="evidence" value="ECO:0007669"/>
    <property type="project" value="UniProtKB-SubCell"/>
</dbReference>
<comment type="caution">
    <text evidence="11">The sequence shown here is derived from an EMBL/GenBank/DDBJ whole genome shotgun (WGS) entry which is preliminary data.</text>
</comment>
<comment type="subcellular location">
    <subcellularLocation>
        <location evidence="1">Membrane</location>
        <topology evidence="1">Lipid-anchor</topology>
    </subcellularLocation>
</comment>
<keyword evidence="6" id="KW-0564">Palmitate</keyword>
<dbReference type="InterPro" id="IPR038501">
    <property type="entry name" value="Spore_GerAC_C_sf"/>
</dbReference>
<proteinExistence type="inferred from homology"/>
<dbReference type="InterPro" id="IPR046953">
    <property type="entry name" value="Spore_GerAC-like_C"/>
</dbReference>
<keyword evidence="3" id="KW-0309">Germination</keyword>
<evidence type="ECO:0000313" key="12">
    <source>
        <dbReference type="Proteomes" id="UP000271031"/>
    </source>
</evidence>
<reference evidence="11 12" key="1">
    <citation type="submission" date="2018-10" db="EMBL/GenBank/DDBJ databases">
        <title>Phylogenomics of Brevibacillus.</title>
        <authorList>
            <person name="Dunlap C."/>
        </authorList>
    </citation>
    <scope>NUCLEOTIDE SEQUENCE [LARGE SCALE GENOMIC DNA]</scope>
    <source>
        <strain evidence="11 12">JCM 15716</strain>
    </source>
</reference>
<dbReference type="InterPro" id="IPR008844">
    <property type="entry name" value="Spore_GerAC-like"/>
</dbReference>
<feature type="domain" description="Spore germination GerAC-like C-terminal" evidence="9">
    <location>
        <begin position="209"/>
        <end position="375"/>
    </location>
</feature>
<evidence type="ECO:0000259" key="9">
    <source>
        <dbReference type="Pfam" id="PF05504"/>
    </source>
</evidence>
<dbReference type="PANTHER" id="PTHR35789:SF1">
    <property type="entry name" value="SPORE GERMINATION PROTEIN B3"/>
    <property type="match status" value="1"/>
</dbReference>
<evidence type="ECO:0000256" key="3">
    <source>
        <dbReference type="ARBA" id="ARBA00022544"/>
    </source>
</evidence>
<keyword evidence="5" id="KW-0472">Membrane</keyword>
<keyword evidence="12" id="KW-1185">Reference proteome</keyword>
<dbReference type="Pfam" id="PF25198">
    <property type="entry name" value="Spore_GerAC_N"/>
    <property type="match status" value="1"/>
</dbReference>
<dbReference type="PROSITE" id="PS51257">
    <property type="entry name" value="PROKAR_LIPOPROTEIN"/>
    <property type="match status" value="1"/>
</dbReference>
<sequence length="379" mass="43732">MMEKHRITCMVLLLAMTLLSGCWDSQELEHRTSVVAFGIERSQTNGQLMLTIQVPIAQKIMGGTGGIKGQEAIRVMSATGKDLREATAHLQMRLNQELFFGHARILVISEEMAREGIDKILDPYRRSPQIRRLMWPMVVKGSSRELLLANPKIEQIPTIFIIDLLRNGARRGLIPDITLGKVFNDYSDQSIEMTMNYVLAKDKEFKWHGLAVFRDDKLRGRLIDDEVWSLLQLRDDKIAGQMDVSCEQNQKGPKKLATFRPKEIQVKKSITPKGNSYRAQYHVRLEGDIIESRCQVDFSQSKNIERLQKELNKEGERRAKRLFAKLQNEYHSDVLGLGKLARATQPNWWNAKMWKKTFSEGYIQATYDVRIRRTGMEMH</sequence>
<evidence type="ECO:0000313" key="11">
    <source>
        <dbReference type="EMBL" id="RNB79720.1"/>
    </source>
</evidence>
<comment type="similarity">
    <text evidence="2">Belongs to the GerABKC lipoprotein family.</text>
</comment>
<gene>
    <name evidence="11" type="ORF">EDM56_28300</name>
</gene>
<dbReference type="AlphaFoldDB" id="A0A3M8CV98"/>
<dbReference type="GO" id="GO:0009847">
    <property type="term" value="P:spore germination"/>
    <property type="evidence" value="ECO:0007669"/>
    <property type="project" value="InterPro"/>
</dbReference>
<keyword evidence="4 8" id="KW-0732">Signal</keyword>
<dbReference type="NCBIfam" id="TIGR02887">
    <property type="entry name" value="spore_ger_x_C"/>
    <property type="match status" value="1"/>
</dbReference>
<evidence type="ECO:0000256" key="5">
    <source>
        <dbReference type="ARBA" id="ARBA00023136"/>
    </source>
</evidence>
<evidence type="ECO:0000259" key="10">
    <source>
        <dbReference type="Pfam" id="PF25198"/>
    </source>
</evidence>
<name>A0A3M8CV98_9BACL</name>
<accession>A0A3M8CV98</accession>
<dbReference type="EMBL" id="RHHQ01000027">
    <property type="protein sequence ID" value="RNB79720.1"/>
    <property type="molecule type" value="Genomic_DNA"/>
</dbReference>
<protein>
    <submittedName>
        <fullName evidence="11">Ger(X)C family spore germination protein</fullName>
    </submittedName>
</protein>
<dbReference type="Pfam" id="PF05504">
    <property type="entry name" value="Spore_GerAC"/>
    <property type="match status" value="1"/>
</dbReference>
<dbReference type="Gene3D" id="3.30.300.210">
    <property type="entry name" value="Nutrient germinant receptor protein C, domain 3"/>
    <property type="match status" value="1"/>
</dbReference>
<evidence type="ECO:0000256" key="1">
    <source>
        <dbReference type="ARBA" id="ARBA00004635"/>
    </source>
</evidence>
<evidence type="ECO:0000256" key="8">
    <source>
        <dbReference type="SAM" id="SignalP"/>
    </source>
</evidence>
<feature type="signal peptide" evidence="8">
    <location>
        <begin position="1"/>
        <end position="20"/>
    </location>
</feature>
<organism evidence="11 12">
    <name type="scientific">Brevibacillus fluminis</name>
    <dbReference type="NCBI Taxonomy" id="511487"/>
    <lineage>
        <taxon>Bacteria</taxon>
        <taxon>Bacillati</taxon>
        <taxon>Bacillota</taxon>
        <taxon>Bacilli</taxon>
        <taxon>Bacillales</taxon>
        <taxon>Paenibacillaceae</taxon>
        <taxon>Brevibacillus</taxon>
    </lineage>
</organism>
<dbReference type="Proteomes" id="UP000271031">
    <property type="component" value="Unassembled WGS sequence"/>
</dbReference>